<dbReference type="PROSITE" id="PS00041">
    <property type="entry name" value="HTH_ARAC_FAMILY_1"/>
    <property type="match status" value="1"/>
</dbReference>
<name>A0A1S1YSB6_FLAPC</name>
<sequence length="287" mass="33831">MDNFNNYLIPSEEDIDWGLYIHVIGKAQTYPNATYPDPQHPTGYFFKWEKGRVLHEYQLLYIVEGEGILETKEDQYEIKKGSLIFLRPNEWHRYQPSTKTGWTEYYIGFNGHWMETVQQQEAFDQTKGILLGASSKITQLYHQLFESVQKQEIGFQKIGAGIILQIIGYIIQFTKKRNDLGQGEKIVELAKQKMQEELYVEIDFKQFCMENNVSYSYFRKTFKEYTGLAPLQYHLNLKILKSKELLAGQQKKVKEVAFEMGFNSIYYFSRLFKQKTGVTPTKFQESF</sequence>
<dbReference type="GO" id="GO:0003700">
    <property type="term" value="F:DNA-binding transcription factor activity"/>
    <property type="evidence" value="ECO:0007669"/>
    <property type="project" value="InterPro"/>
</dbReference>
<dbReference type="InterPro" id="IPR003313">
    <property type="entry name" value="AraC-bd"/>
</dbReference>
<keyword evidence="1" id="KW-0805">Transcription regulation</keyword>
<dbReference type="PRINTS" id="PR00032">
    <property type="entry name" value="HTHARAC"/>
</dbReference>
<keyword evidence="3" id="KW-0804">Transcription</keyword>
<dbReference type="GO" id="GO:0043565">
    <property type="term" value="F:sequence-specific DNA binding"/>
    <property type="evidence" value="ECO:0007669"/>
    <property type="project" value="InterPro"/>
</dbReference>
<dbReference type="RefSeq" id="WP_044217821.1">
    <property type="nucleotide sequence ID" value="NZ_JRYR02000002.1"/>
</dbReference>
<evidence type="ECO:0000313" key="6">
    <source>
        <dbReference type="Proteomes" id="UP000179797"/>
    </source>
</evidence>
<keyword evidence="2" id="KW-0238">DNA-binding</keyword>
<comment type="caution">
    <text evidence="5">The sequence shown here is derived from an EMBL/GenBank/DDBJ whole genome shotgun (WGS) entry which is preliminary data.</text>
</comment>
<organism evidence="5 6">
    <name type="scientific">Flammeovirga pacifica</name>
    <dbReference type="NCBI Taxonomy" id="915059"/>
    <lineage>
        <taxon>Bacteria</taxon>
        <taxon>Pseudomonadati</taxon>
        <taxon>Bacteroidota</taxon>
        <taxon>Cytophagia</taxon>
        <taxon>Cytophagales</taxon>
        <taxon>Flammeovirgaceae</taxon>
        <taxon>Flammeovirga</taxon>
    </lineage>
</organism>
<reference evidence="5 6" key="1">
    <citation type="journal article" date="2012" name="Int. J. Syst. Evol. Microbiol.">
        <title>Flammeovirga pacifica sp. nov., isolated from deep-sea sediment.</title>
        <authorList>
            <person name="Xu H."/>
            <person name="Fu Y."/>
            <person name="Yang N."/>
            <person name="Ding Z."/>
            <person name="Lai Q."/>
            <person name="Zeng R."/>
        </authorList>
    </citation>
    <scope>NUCLEOTIDE SEQUENCE [LARGE SCALE GENOMIC DNA]</scope>
    <source>
        <strain evidence="6">DSM 24597 / LMG 26175 / WPAGA1</strain>
    </source>
</reference>
<dbReference type="InterPro" id="IPR020449">
    <property type="entry name" value="Tscrpt_reg_AraC-type_HTH"/>
</dbReference>
<dbReference type="InterPro" id="IPR037923">
    <property type="entry name" value="HTH-like"/>
</dbReference>
<dbReference type="AlphaFoldDB" id="A0A1S1YSB6"/>
<proteinExistence type="predicted"/>
<accession>A0A1S1YSB6</accession>
<dbReference type="Gene3D" id="1.10.10.60">
    <property type="entry name" value="Homeodomain-like"/>
    <property type="match status" value="2"/>
</dbReference>
<dbReference type="SMART" id="SM00342">
    <property type="entry name" value="HTH_ARAC"/>
    <property type="match status" value="1"/>
</dbReference>
<dbReference type="PANTHER" id="PTHR43280">
    <property type="entry name" value="ARAC-FAMILY TRANSCRIPTIONAL REGULATOR"/>
    <property type="match status" value="1"/>
</dbReference>
<protein>
    <recommendedName>
        <fullName evidence="4">HTH araC/xylS-type domain-containing protein</fullName>
    </recommendedName>
</protein>
<dbReference type="STRING" id="915059.NH26_20055"/>
<dbReference type="Pfam" id="PF02311">
    <property type="entry name" value="AraC_binding"/>
    <property type="match status" value="1"/>
</dbReference>
<dbReference type="Pfam" id="PF12833">
    <property type="entry name" value="HTH_18"/>
    <property type="match status" value="1"/>
</dbReference>
<dbReference type="Gene3D" id="2.60.120.280">
    <property type="entry name" value="Regulatory protein AraC"/>
    <property type="match status" value="1"/>
</dbReference>
<dbReference type="EMBL" id="JRYR02000002">
    <property type="protein sequence ID" value="OHX63908.1"/>
    <property type="molecule type" value="Genomic_DNA"/>
</dbReference>
<evidence type="ECO:0000259" key="4">
    <source>
        <dbReference type="PROSITE" id="PS01124"/>
    </source>
</evidence>
<keyword evidence="6" id="KW-1185">Reference proteome</keyword>
<dbReference type="SUPFAM" id="SSF51215">
    <property type="entry name" value="Regulatory protein AraC"/>
    <property type="match status" value="1"/>
</dbReference>
<dbReference type="InterPro" id="IPR018060">
    <property type="entry name" value="HTH_AraC"/>
</dbReference>
<dbReference type="PROSITE" id="PS01124">
    <property type="entry name" value="HTH_ARAC_FAMILY_2"/>
    <property type="match status" value="1"/>
</dbReference>
<evidence type="ECO:0000256" key="1">
    <source>
        <dbReference type="ARBA" id="ARBA00023015"/>
    </source>
</evidence>
<dbReference type="Proteomes" id="UP000179797">
    <property type="component" value="Unassembled WGS sequence"/>
</dbReference>
<dbReference type="OrthoDB" id="9813413at2"/>
<feature type="domain" description="HTH araC/xylS-type" evidence="4">
    <location>
        <begin position="184"/>
        <end position="286"/>
    </location>
</feature>
<gene>
    <name evidence="5" type="ORF">NH26_20055</name>
</gene>
<evidence type="ECO:0000256" key="3">
    <source>
        <dbReference type="ARBA" id="ARBA00023163"/>
    </source>
</evidence>
<dbReference type="SUPFAM" id="SSF46689">
    <property type="entry name" value="Homeodomain-like"/>
    <property type="match status" value="2"/>
</dbReference>
<dbReference type="PANTHER" id="PTHR43280:SF30">
    <property type="entry name" value="MMSAB OPERON REGULATORY PROTEIN"/>
    <property type="match status" value="1"/>
</dbReference>
<evidence type="ECO:0000256" key="2">
    <source>
        <dbReference type="ARBA" id="ARBA00023125"/>
    </source>
</evidence>
<dbReference type="InterPro" id="IPR018062">
    <property type="entry name" value="HTH_AraC-typ_CS"/>
</dbReference>
<evidence type="ECO:0000313" key="5">
    <source>
        <dbReference type="EMBL" id="OHX63908.1"/>
    </source>
</evidence>
<dbReference type="InterPro" id="IPR009057">
    <property type="entry name" value="Homeodomain-like_sf"/>
</dbReference>